<proteinExistence type="predicted"/>
<dbReference type="InterPro" id="IPR045977">
    <property type="entry name" value="DUF5933"/>
</dbReference>
<evidence type="ECO:0000256" key="2">
    <source>
        <dbReference type="ARBA" id="ARBA00022692"/>
    </source>
</evidence>
<feature type="transmembrane region" description="Helical" evidence="5">
    <location>
        <begin position="380"/>
        <end position="401"/>
    </location>
</feature>
<evidence type="ECO:0000313" key="9">
    <source>
        <dbReference type="Proteomes" id="UP000179734"/>
    </source>
</evidence>
<feature type="domain" description="DUF5933" evidence="7">
    <location>
        <begin position="4"/>
        <end position="140"/>
    </location>
</feature>
<dbReference type="Proteomes" id="UP000179734">
    <property type="component" value="Unassembled WGS sequence"/>
</dbReference>
<accession>A0A1S1NJX9</accession>
<feature type="transmembrane region" description="Helical" evidence="5">
    <location>
        <begin position="44"/>
        <end position="59"/>
    </location>
</feature>
<evidence type="ECO:0000259" key="7">
    <source>
        <dbReference type="Pfam" id="PF19356"/>
    </source>
</evidence>
<dbReference type="PANTHER" id="PTHR31310">
    <property type="match status" value="1"/>
</dbReference>
<evidence type="ECO:0000256" key="4">
    <source>
        <dbReference type="ARBA" id="ARBA00023136"/>
    </source>
</evidence>
<feature type="transmembrane region" description="Helical" evidence="5">
    <location>
        <begin position="64"/>
        <end position="83"/>
    </location>
</feature>
<organism evidence="8 9">
    <name type="scientific">Mycobacterium talmoniae</name>
    <dbReference type="NCBI Taxonomy" id="1858794"/>
    <lineage>
        <taxon>Bacteria</taxon>
        <taxon>Bacillati</taxon>
        <taxon>Actinomycetota</taxon>
        <taxon>Actinomycetes</taxon>
        <taxon>Mycobacteriales</taxon>
        <taxon>Mycobacteriaceae</taxon>
        <taxon>Mycobacterium</taxon>
    </lineage>
</organism>
<comment type="caution">
    <text evidence="8">The sequence shown here is derived from an EMBL/GenBank/DDBJ whole genome shotgun (WGS) entry which is preliminary data.</text>
</comment>
<keyword evidence="4 5" id="KW-0472">Membrane</keyword>
<feature type="transmembrane region" description="Helical" evidence="5">
    <location>
        <begin position="353"/>
        <end position="374"/>
    </location>
</feature>
<dbReference type="GO" id="GO:0016020">
    <property type="term" value="C:membrane"/>
    <property type="evidence" value="ECO:0007669"/>
    <property type="project" value="UniProtKB-SubCell"/>
</dbReference>
<evidence type="ECO:0000256" key="1">
    <source>
        <dbReference type="ARBA" id="ARBA00004141"/>
    </source>
</evidence>
<dbReference type="Pfam" id="PF14378">
    <property type="entry name" value="PAP2_3"/>
    <property type="match status" value="1"/>
</dbReference>
<dbReference type="Pfam" id="PF19356">
    <property type="entry name" value="DUF5933"/>
    <property type="match status" value="1"/>
</dbReference>
<evidence type="ECO:0000313" key="8">
    <source>
        <dbReference type="EMBL" id="OHV04173.1"/>
    </source>
</evidence>
<dbReference type="InterPro" id="IPR026841">
    <property type="entry name" value="Aur1/Ipt1"/>
</dbReference>
<evidence type="ECO:0000259" key="6">
    <source>
        <dbReference type="Pfam" id="PF14378"/>
    </source>
</evidence>
<keyword evidence="9" id="KW-1185">Reference proteome</keyword>
<dbReference type="EMBL" id="MLQM01000048">
    <property type="protein sequence ID" value="OHV04173.1"/>
    <property type="molecule type" value="Genomic_DNA"/>
</dbReference>
<feature type="transmembrane region" description="Helical" evidence="5">
    <location>
        <begin position="116"/>
        <end position="134"/>
    </location>
</feature>
<feature type="transmembrane region" description="Helical" evidence="5">
    <location>
        <begin position="213"/>
        <end position="232"/>
    </location>
</feature>
<feature type="transmembrane region" description="Helical" evidence="5">
    <location>
        <begin position="89"/>
        <end position="109"/>
    </location>
</feature>
<feature type="transmembrane region" description="Helical" evidence="5">
    <location>
        <begin position="321"/>
        <end position="341"/>
    </location>
</feature>
<protein>
    <recommendedName>
        <fullName evidence="10">Inositol phosphorylceramide synthase</fullName>
    </recommendedName>
</protein>
<dbReference type="CDD" id="cd03386">
    <property type="entry name" value="PAP2_Aur1_like"/>
    <property type="match status" value="1"/>
</dbReference>
<keyword evidence="2 5" id="KW-0812">Transmembrane</keyword>
<gene>
    <name evidence="8" type="ORF">BKN37_11205</name>
</gene>
<evidence type="ECO:0000256" key="5">
    <source>
        <dbReference type="SAM" id="Phobius"/>
    </source>
</evidence>
<dbReference type="AlphaFoldDB" id="A0A1S1NJX9"/>
<evidence type="ECO:0008006" key="10">
    <source>
        <dbReference type="Google" id="ProtNLM"/>
    </source>
</evidence>
<keyword evidence="3 5" id="KW-1133">Transmembrane helix</keyword>
<dbReference type="PANTHER" id="PTHR31310:SF7">
    <property type="entry name" value="PA-PHOSPHATASE RELATED-FAMILY PROTEIN DDB_G0268928"/>
    <property type="match status" value="1"/>
</dbReference>
<evidence type="ECO:0000256" key="3">
    <source>
        <dbReference type="ARBA" id="ARBA00022989"/>
    </source>
</evidence>
<feature type="transmembrane region" description="Helical" evidence="5">
    <location>
        <begin position="181"/>
        <end position="201"/>
    </location>
</feature>
<name>A0A1S1NJX9_9MYCO</name>
<comment type="subcellular location">
    <subcellularLocation>
        <location evidence="1">Membrane</location>
        <topology evidence="1">Multi-pass membrane protein</topology>
    </subcellularLocation>
</comment>
<feature type="domain" description="Inositolphosphotransferase Aur1/Ipt1" evidence="6">
    <location>
        <begin position="179"/>
        <end position="336"/>
    </location>
</feature>
<reference evidence="8 9" key="1">
    <citation type="submission" date="2016-10" db="EMBL/GenBank/DDBJ databases">
        <title>Genome sequence of Mycobacterium talmonii.</title>
        <authorList>
            <person name="Greninger A.L."/>
            <person name="Elliott B."/>
            <person name="Vasireddy S."/>
            <person name="Vasireddy R."/>
        </authorList>
    </citation>
    <scope>NUCLEOTIDE SEQUENCE [LARGE SCALE GENOMIC DNA]</scope>
    <source>
        <strain evidence="9">NE-TNMC-100812</strain>
    </source>
</reference>
<dbReference type="InterPro" id="IPR052185">
    <property type="entry name" value="IPC_Synthase-Related"/>
</dbReference>
<sequence>MGPTAAVAAVSALLIGLQIAAVHRGFQGPLHSLISDYVATPKSATLPWAGLGLALVGLTNRRRLVALGLAAGLDAVFAAERVLRGGALTLGNGPLIVLTGLAVLAGLRWSGTERRAALGAAGWGALLIVASKAADTWLRITALSRPRVLDEYAMLADHAFAQPSWLVGRVIDAAGPAPYAVLHWVYIELPVAAMVVAVYQLRNVTVDGWPRHHLMRTFVVLGLIGPLIYLLFPVVGPIYAFGAEGHGWQIANYWPHILPPAGFAPHALPFDDITPRNCMPSMHTGWALLVFIHSRGGPRWLRCGGTVWLVGTVTATLGFGYHYGVDLVAGAVLCLTVEAALRDPQRGWGVRRIGLVAGGATFLAILLLCYRYLAAAMAQLPLLFGPVILGALAVFVAAFFARPASVKLGALSTAPREASFTLGDPR</sequence>